<name>A0A259U125_9BACT</name>
<dbReference type="OrthoDB" id="595091at2"/>
<dbReference type="Proteomes" id="UP000216446">
    <property type="component" value="Unassembled WGS sequence"/>
</dbReference>
<dbReference type="Gene3D" id="3.40.50.1820">
    <property type="entry name" value="alpha/beta hydrolase"/>
    <property type="match status" value="1"/>
</dbReference>
<dbReference type="InParanoid" id="A0A259U125"/>
<dbReference type="AlphaFoldDB" id="A0A259U125"/>
<sequence length="232" mass="25548">MTTHSIETLRTARYLTLGGPPPEDLTADALGGVREVWLACHGYGQSAARWARHFEPLASAERLIVVPEALSKFYLDDRYQRVGASWMTRENRESEVADQIRYLDAVMTEACGRAGVDLASVRLVGFGFSQGTATIMRWLEQSALVAQRPRRANRVILWGGRVPTDLDLGAQRPWLEQADLHIIAGDRDAVATPGRVIAQETALREAGIPYQTITFSGEHRLNARVLAGLGAL</sequence>
<reference evidence="1 2" key="1">
    <citation type="submission" date="2016-11" db="EMBL/GenBank/DDBJ databases">
        <title>Study of marine rhodopsin-containing bacteria.</title>
        <authorList>
            <person name="Yoshizawa S."/>
            <person name="Kumagai Y."/>
            <person name="Kogure K."/>
        </authorList>
    </citation>
    <scope>NUCLEOTIDE SEQUENCE [LARGE SCALE GENOMIC DNA]</scope>
    <source>
        <strain evidence="1 2">SG-29</strain>
    </source>
</reference>
<dbReference type="InterPro" id="IPR029058">
    <property type="entry name" value="AB_hydrolase_fold"/>
</dbReference>
<accession>A0A259U125</accession>
<evidence type="ECO:0000313" key="1">
    <source>
        <dbReference type="EMBL" id="OZC03681.1"/>
    </source>
</evidence>
<organism evidence="1 2">
    <name type="scientific">Rubricoccus marinus</name>
    <dbReference type="NCBI Taxonomy" id="716817"/>
    <lineage>
        <taxon>Bacteria</taxon>
        <taxon>Pseudomonadati</taxon>
        <taxon>Rhodothermota</taxon>
        <taxon>Rhodothermia</taxon>
        <taxon>Rhodothermales</taxon>
        <taxon>Rubricoccaceae</taxon>
        <taxon>Rubricoccus</taxon>
    </lineage>
</organism>
<dbReference type="RefSeq" id="WP_094549312.1">
    <property type="nucleotide sequence ID" value="NZ_MQWB01000001.1"/>
</dbReference>
<evidence type="ECO:0008006" key="3">
    <source>
        <dbReference type="Google" id="ProtNLM"/>
    </source>
</evidence>
<protein>
    <recommendedName>
        <fullName evidence="3">Phospholipase/carboxylesterase/thioesterase domain-containing protein</fullName>
    </recommendedName>
</protein>
<comment type="caution">
    <text evidence="1">The sequence shown here is derived from an EMBL/GenBank/DDBJ whole genome shotgun (WGS) entry which is preliminary data.</text>
</comment>
<dbReference type="EMBL" id="MQWB01000001">
    <property type="protein sequence ID" value="OZC03681.1"/>
    <property type="molecule type" value="Genomic_DNA"/>
</dbReference>
<proteinExistence type="predicted"/>
<gene>
    <name evidence="1" type="ORF">BSZ36_12230</name>
</gene>
<keyword evidence="2" id="KW-1185">Reference proteome</keyword>
<evidence type="ECO:0000313" key="2">
    <source>
        <dbReference type="Proteomes" id="UP000216446"/>
    </source>
</evidence>
<dbReference type="SUPFAM" id="SSF53474">
    <property type="entry name" value="alpha/beta-Hydrolases"/>
    <property type="match status" value="1"/>
</dbReference>